<evidence type="ECO:0000313" key="7">
    <source>
        <dbReference type="EMBL" id="RIE05611.1"/>
    </source>
</evidence>
<dbReference type="InterPro" id="IPR023271">
    <property type="entry name" value="Aquaporin-like"/>
</dbReference>
<accession>A0A398D299</accession>
<dbReference type="PANTHER" id="PTHR30520:SF6">
    <property type="entry name" value="FORMATE_NITRATE FAMILY TRANSPORTER (EUROFUNG)"/>
    <property type="match status" value="1"/>
</dbReference>
<dbReference type="PROSITE" id="PS01005">
    <property type="entry name" value="FORMATE_NITRITE_TP_1"/>
    <property type="match status" value="1"/>
</dbReference>
<evidence type="ECO:0000256" key="2">
    <source>
        <dbReference type="ARBA" id="ARBA00022692"/>
    </source>
</evidence>
<evidence type="ECO:0000256" key="6">
    <source>
        <dbReference type="SAM" id="Phobius"/>
    </source>
</evidence>
<dbReference type="EMBL" id="QXIS01000034">
    <property type="protein sequence ID" value="RIE05611.1"/>
    <property type="molecule type" value="Genomic_DNA"/>
</dbReference>
<reference evidence="7 8" key="1">
    <citation type="submission" date="2018-09" db="EMBL/GenBank/DDBJ databases">
        <title>Discovery and Ecogenomic Context for Candidatus Cryosericales, a Global Caldiserica Order Active in Thawing Permafrost.</title>
        <authorList>
            <person name="Martinez M.A."/>
            <person name="Woodcroft B.J."/>
            <person name="Ignacio Espinoza J.C."/>
            <person name="Zayed A."/>
            <person name="Singleton C.M."/>
            <person name="Boyd J."/>
            <person name="Li Y.-F."/>
            <person name="Purvine S."/>
            <person name="Maughan H."/>
            <person name="Hodgkins S.B."/>
            <person name="Anderson D."/>
            <person name="Sederholm M."/>
            <person name="Temperton B."/>
            <person name="Saleska S.R."/>
            <person name="Tyson G.W."/>
            <person name="Rich V.I."/>
        </authorList>
    </citation>
    <scope>NUCLEOTIDE SEQUENCE [LARGE SCALE GENOMIC DNA]</scope>
    <source>
        <strain evidence="7 8">SMC7</strain>
    </source>
</reference>
<name>A0A398D299_9BACT</name>
<proteinExistence type="inferred from homology"/>
<protein>
    <submittedName>
        <fullName evidence="7">Formate/nitrite transporter family protein</fullName>
    </submittedName>
</protein>
<organism evidence="7 8">
    <name type="scientific">Candidatus Cryosericum terrychapinii</name>
    <dbReference type="NCBI Taxonomy" id="2290919"/>
    <lineage>
        <taxon>Bacteria</taxon>
        <taxon>Pseudomonadati</taxon>
        <taxon>Caldisericota/Cryosericota group</taxon>
        <taxon>Candidatus Cryosericota</taxon>
        <taxon>Candidatus Cryosericia</taxon>
        <taxon>Candidatus Cryosericales</taxon>
        <taxon>Candidatus Cryosericaceae</taxon>
        <taxon>Candidatus Cryosericum</taxon>
    </lineage>
</organism>
<feature type="transmembrane region" description="Helical" evidence="6">
    <location>
        <begin position="261"/>
        <end position="283"/>
    </location>
</feature>
<comment type="caution">
    <text evidence="7">The sequence shown here is derived from an EMBL/GenBank/DDBJ whole genome shotgun (WGS) entry which is preliminary data.</text>
</comment>
<feature type="transmembrane region" description="Helical" evidence="6">
    <location>
        <begin position="41"/>
        <end position="62"/>
    </location>
</feature>
<comment type="subcellular location">
    <subcellularLocation>
        <location evidence="1">Membrane</location>
        <topology evidence="1">Multi-pass membrane protein</topology>
    </subcellularLocation>
</comment>
<dbReference type="GO" id="GO:0015499">
    <property type="term" value="F:formate transmembrane transporter activity"/>
    <property type="evidence" value="ECO:0007669"/>
    <property type="project" value="TreeGrafter"/>
</dbReference>
<evidence type="ECO:0000256" key="4">
    <source>
        <dbReference type="ARBA" id="ARBA00023136"/>
    </source>
</evidence>
<keyword evidence="3 6" id="KW-1133">Transmembrane helix</keyword>
<dbReference type="InterPro" id="IPR000292">
    <property type="entry name" value="For/NO2_transpt"/>
</dbReference>
<dbReference type="OrthoDB" id="9786493at2"/>
<dbReference type="AlphaFoldDB" id="A0A398D299"/>
<dbReference type="PROSITE" id="PS01006">
    <property type="entry name" value="FORMATE_NITRITE_TP_2"/>
    <property type="match status" value="1"/>
</dbReference>
<dbReference type="PANTHER" id="PTHR30520">
    <property type="entry name" value="FORMATE TRANSPORTER-RELATED"/>
    <property type="match status" value="1"/>
</dbReference>
<evidence type="ECO:0000256" key="1">
    <source>
        <dbReference type="ARBA" id="ARBA00004141"/>
    </source>
</evidence>
<keyword evidence="8" id="KW-1185">Reference proteome</keyword>
<feature type="transmembrane region" description="Helical" evidence="6">
    <location>
        <begin position="200"/>
        <end position="224"/>
    </location>
</feature>
<feature type="transmembrane region" description="Helical" evidence="6">
    <location>
        <begin position="167"/>
        <end position="188"/>
    </location>
</feature>
<comment type="similarity">
    <text evidence="5">Belongs to the FNT transporter (TC 1.A.16) family.</text>
</comment>
<evidence type="ECO:0000256" key="3">
    <source>
        <dbReference type="ARBA" id="ARBA00022989"/>
    </source>
</evidence>
<feature type="transmembrane region" description="Helical" evidence="6">
    <location>
        <begin position="82"/>
        <end position="110"/>
    </location>
</feature>
<gene>
    <name evidence="7" type="ORF">SMC7_06665</name>
</gene>
<keyword evidence="4 6" id="KW-0472">Membrane</keyword>
<dbReference type="Gene3D" id="1.20.1080.10">
    <property type="entry name" value="Glycerol uptake facilitator protein"/>
    <property type="match status" value="1"/>
</dbReference>
<evidence type="ECO:0000256" key="5">
    <source>
        <dbReference type="ARBA" id="ARBA00049660"/>
    </source>
</evidence>
<dbReference type="NCBIfam" id="TIGR00790">
    <property type="entry name" value="fnt"/>
    <property type="match status" value="1"/>
</dbReference>
<keyword evidence="2 6" id="KW-0812">Transmembrane</keyword>
<dbReference type="Pfam" id="PF01226">
    <property type="entry name" value="Form_Nir_trans"/>
    <property type="match status" value="1"/>
</dbReference>
<dbReference type="GO" id="GO:0005886">
    <property type="term" value="C:plasma membrane"/>
    <property type="evidence" value="ECO:0007669"/>
    <property type="project" value="TreeGrafter"/>
</dbReference>
<evidence type="ECO:0000313" key="8">
    <source>
        <dbReference type="Proteomes" id="UP000266328"/>
    </source>
</evidence>
<dbReference type="Proteomes" id="UP000266328">
    <property type="component" value="Unassembled WGS sequence"/>
</dbReference>
<sequence>MHHTCVGKKGGTALECLSPAKIAELTTASGERKVGLSFRRLAVLGVLAGAYIAFGAEAYLLVLSDTAVFLGFGLSRILGGLVFSVGLILVVLAGAELFTGNSLIALSACCHRSSWRGVLRNWVLAYFFNMVGAVLVALLIFGARQYMLGDGSIGVAALRLAATKVSLPFWTAFFRGILCNWLVCLAVWMATGAMDTAGKVLAIIPPVTVFVASGFEHSVANMFFVPLGLFLKRVPSVVAAAGSVPGFQQLTWVRGFLLGNLLPVTLGNLVGGVLFVAVPYWLAYARSTENP</sequence>
<dbReference type="InterPro" id="IPR024002">
    <property type="entry name" value="For/NO2_transpt_CS"/>
</dbReference>
<feature type="transmembrane region" description="Helical" evidence="6">
    <location>
        <begin position="122"/>
        <end position="147"/>
    </location>
</feature>